<protein>
    <submittedName>
        <fullName evidence="2">Uncharacterized protein</fullName>
    </submittedName>
</protein>
<evidence type="ECO:0000256" key="1">
    <source>
        <dbReference type="SAM" id="MobiDB-lite"/>
    </source>
</evidence>
<dbReference type="Proteomes" id="UP001150062">
    <property type="component" value="Unassembled WGS sequence"/>
</dbReference>
<dbReference type="EMBL" id="JAOAOG010000028">
    <property type="protein sequence ID" value="KAJ6253557.1"/>
    <property type="molecule type" value="Genomic_DNA"/>
</dbReference>
<accession>A0ABQ8ZA00</accession>
<feature type="region of interest" description="Disordered" evidence="1">
    <location>
        <begin position="91"/>
        <end position="125"/>
    </location>
</feature>
<evidence type="ECO:0000313" key="3">
    <source>
        <dbReference type="Proteomes" id="UP001150062"/>
    </source>
</evidence>
<comment type="caution">
    <text evidence="2">The sequence shown here is derived from an EMBL/GenBank/DDBJ whole genome shotgun (WGS) entry which is preliminary data.</text>
</comment>
<gene>
    <name evidence="2" type="ORF">M0813_12970</name>
</gene>
<reference evidence="2" key="1">
    <citation type="submission" date="2022-08" db="EMBL/GenBank/DDBJ databases">
        <title>Novel sulfate-reducing endosymbionts in the free-living metamonad Anaeramoeba.</title>
        <authorList>
            <person name="Jerlstrom-Hultqvist J."/>
            <person name="Cepicka I."/>
            <person name="Gallot-Lavallee L."/>
            <person name="Salas-Leiva D."/>
            <person name="Curtis B.A."/>
            <person name="Zahonova K."/>
            <person name="Pipaliya S."/>
            <person name="Dacks J."/>
            <person name="Roger A.J."/>
        </authorList>
    </citation>
    <scope>NUCLEOTIDE SEQUENCE</scope>
    <source>
        <strain evidence="2">Schooner1</strain>
    </source>
</reference>
<evidence type="ECO:0000313" key="2">
    <source>
        <dbReference type="EMBL" id="KAJ6253557.1"/>
    </source>
</evidence>
<proteinExistence type="predicted"/>
<keyword evidence="3" id="KW-1185">Reference proteome</keyword>
<name>A0ABQ8ZA00_9EUKA</name>
<feature type="compositionally biased region" description="Basic and acidic residues" evidence="1">
    <location>
        <begin position="98"/>
        <end position="125"/>
    </location>
</feature>
<sequence>MDFQNQFCQLSCLDKDLKWISICKGVLEKPENKGTIKLKINVYNNTSILNKTDIDFSTYQFPQPTRSFFVSPKNNSTEENNHNFQITHTTIQHNSSQNEKEKQKQKQKEKEKKSSLQKQENKDKLKKEKTISLKIVKKDRFCVFQKNLLHLHSPNSTEYVISFVSNEYCFVIGSIVHNTTIGKMRKLPQLSKNNLGTINKLLYYSDTKKKNMFLKQILKKVTFLFLQIFIFLN</sequence>
<organism evidence="2 3">
    <name type="scientific">Anaeramoeba flamelloides</name>
    <dbReference type="NCBI Taxonomy" id="1746091"/>
    <lineage>
        <taxon>Eukaryota</taxon>
        <taxon>Metamonada</taxon>
        <taxon>Anaeramoebidae</taxon>
        <taxon>Anaeramoeba</taxon>
    </lineage>
</organism>